<name>A0A8E2DH52_9APHY</name>
<sequence>MSLSQVTQIMEDEEDEFYAQNAVATALDGIPSTLVRRSNLRISQTRAQDGTNEPTVFDLVDVDFAVLYTALGASQSASIRRFKRLPISPFNPALVLCARSSRTWNAHCPQEAGLETIVHHLAITASYSLPSLHAVWAHRMRHSMDRPQGGALWKVDDEGGGLPSWAMLIGIIYDPAAIHFVAHIPYRSLDACDQPRYLSVHFESLPFPELSPEEVSQHFLCDRYRVAVALLCIQQHVFRLTSLWDDVCQTKEEYELYATHLRSLDDKSEPGTPTPSELYSGEEYFDDDFVIDYDEDVESGPPKVPYEEIEEWRGAIETDSQCLSQATCCSINNAELVVSTDLVEASVLL</sequence>
<organism evidence="1 2">
    <name type="scientific">Obba rivulosa</name>
    <dbReference type="NCBI Taxonomy" id="1052685"/>
    <lineage>
        <taxon>Eukaryota</taxon>
        <taxon>Fungi</taxon>
        <taxon>Dikarya</taxon>
        <taxon>Basidiomycota</taxon>
        <taxon>Agaricomycotina</taxon>
        <taxon>Agaricomycetes</taxon>
        <taxon>Polyporales</taxon>
        <taxon>Gelatoporiaceae</taxon>
        <taxon>Obba</taxon>
    </lineage>
</organism>
<gene>
    <name evidence="1" type="ORF">OBBRIDRAFT_837116</name>
</gene>
<reference evidence="1 2" key="1">
    <citation type="submission" date="2016-07" db="EMBL/GenBank/DDBJ databases">
        <title>Draft genome of the white-rot fungus Obba rivulosa 3A-2.</title>
        <authorList>
            <consortium name="DOE Joint Genome Institute"/>
            <person name="Miettinen O."/>
            <person name="Riley R."/>
            <person name="Acob R."/>
            <person name="Barry K."/>
            <person name="Cullen D."/>
            <person name="De Vries R."/>
            <person name="Hainaut M."/>
            <person name="Hatakka A."/>
            <person name="Henrissat B."/>
            <person name="Hilden K."/>
            <person name="Kuo R."/>
            <person name="Labutti K."/>
            <person name="Lipzen A."/>
            <person name="Makela M.R."/>
            <person name="Sandor L."/>
            <person name="Spatafora J.W."/>
            <person name="Grigoriev I.V."/>
            <person name="Hibbett D.S."/>
        </authorList>
    </citation>
    <scope>NUCLEOTIDE SEQUENCE [LARGE SCALE GENOMIC DNA]</scope>
    <source>
        <strain evidence="1 2">3A-2</strain>
    </source>
</reference>
<keyword evidence="2" id="KW-1185">Reference proteome</keyword>
<evidence type="ECO:0000313" key="1">
    <source>
        <dbReference type="EMBL" id="OCH87790.1"/>
    </source>
</evidence>
<dbReference type="EMBL" id="KV722473">
    <property type="protein sequence ID" value="OCH87790.1"/>
    <property type="molecule type" value="Genomic_DNA"/>
</dbReference>
<protein>
    <submittedName>
        <fullName evidence="1">Uncharacterized protein</fullName>
    </submittedName>
</protein>
<accession>A0A8E2DH52</accession>
<proteinExistence type="predicted"/>
<dbReference type="Proteomes" id="UP000250043">
    <property type="component" value="Unassembled WGS sequence"/>
</dbReference>
<dbReference type="OrthoDB" id="2803005at2759"/>
<dbReference type="AlphaFoldDB" id="A0A8E2DH52"/>
<evidence type="ECO:0000313" key="2">
    <source>
        <dbReference type="Proteomes" id="UP000250043"/>
    </source>
</evidence>